<gene>
    <name evidence="1" type="ORF">BC938DRAFT_478681</name>
</gene>
<dbReference type="AlphaFoldDB" id="A0A433QMI4"/>
<name>A0A433QMI4_9FUNG</name>
<comment type="caution">
    <text evidence="1">The sequence shown here is derived from an EMBL/GenBank/DDBJ whole genome shotgun (WGS) entry which is preliminary data.</text>
</comment>
<protein>
    <submittedName>
        <fullName evidence="1">Uncharacterized protein</fullName>
    </submittedName>
</protein>
<evidence type="ECO:0000313" key="2">
    <source>
        <dbReference type="Proteomes" id="UP000274822"/>
    </source>
</evidence>
<dbReference type="EMBL" id="RBNJ01003395">
    <property type="protein sequence ID" value="RUS30979.1"/>
    <property type="molecule type" value="Genomic_DNA"/>
</dbReference>
<organism evidence="1 2">
    <name type="scientific">Jimgerdemannia flammicorona</name>
    <dbReference type="NCBI Taxonomy" id="994334"/>
    <lineage>
        <taxon>Eukaryota</taxon>
        <taxon>Fungi</taxon>
        <taxon>Fungi incertae sedis</taxon>
        <taxon>Mucoromycota</taxon>
        <taxon>Mucoromycotina</taxon>
        <taxon>Endogonomycetes</taxon>
        <taxon>Endogonales</taxon>
        <taxon>Endogonaceae</taxon>
        <taxon>Jimgerdemannia</taxon>
    </lineage>
</organism>
<sequence>MELRKFRRGLTTLTHCTRKIIRKPKAIQVENAAMIQPARNGDAKETFNNWYILGARCNTRTNFIYVIASARNIFSPQPPSRKRHALRPPMKLRNFKNEFF</sequence>
<proteinExistence type="predicted"/>
<evidence type="ECO:0000313" key="1">
    <source>
        <dbReference type="EMBL" id="RUS30979.1"/>
    </source>
</evidence>
<dbReference type="Proteomes" id="UP000274822">
    <property type="component" value="Unassembled WGS sequence"/>
</dbReference>
<reference evidence="1 2" key="1">
    <citation type="journal article" date="2018" name="New Phytol.">
        <title>Phylogenomics of Endogonaceae and evolution of mycorrhizas within Mucoromycota.</title>
        <authorList>
            <person name="Chang Y."/>
            <person name="Desiro A."/>
            <person name="Na H."/>
            <person name="Sandor L."/>
            <person name="Lipzen A."/>
            <person name="Clum A."/>
            <person name="Barry K."/>
            <person name="Grigoriev I.V."/>
            <person name="Martin F.M."/>
            <person name="Stajich J.E."/>
            <person name="Smith M.E."/>
            <person name="Bonito G."/>
            <person name="Spatafora J.W."/>
        </authorList>
    </citation>
    <scope>NUCLEOTIDE SEQUENCE [LARGE SCALE GENOMIC DNA]</scope>
    <source>
        <strain evidence="1 2">AD002</strain>
    </source>
</reference>
<keyword evidence="2" id="KW-1185">Reference proteome</keyword>
<accession>A0A433QMI4</accession>